<dbReference type="Proteomes" id="UP000267268">
    <property type="component" value="Chromosome 1"/>
</dbReference>
<keyword evidence="1" id="KW-0732">Signal</keyword>
<sequence length="323" mass="36342">MKRYLFIFTSLLPLLLTACTTLQEELLSFEPVELVKTYDIIVPHNKNHVETLHGWYDQDILVETGGTLKLNGNGGFLPGTKLHVQEGGKLEINTSSLDLSSADVDIQSNPNDCAVEVIRGDNPQIHWPFYDNSRPYSKGCIDNDLDLPVELVSFTTHLVNNTAQLAWVTASESNSKSFEVQRSTDNKNWVTIAEIKAAGNSNVRIDYTYTDKELPNTAIVYYRLNQLDLDGRTEIYGPNAIHLKEVDQEVLVYPNPIAFNKNLNILSTHEGMSVRIYDSSGRTYTEFETELNHATLKMIYGKGMLMVEVQNGKSKSTHKIIVN</sequence>
<evidence type="ECO:0000313" key="4">
    <source>
        <dbReference type="Proteomes" id="UP000267268"/>
    </source>
</evidence>
<dbReference type="Pfam" id="PF18962">
    <property type="entry name" value="Por_Secre_tail"/>
    <property type="match status" value="1"/>
</dbReference>
<dbReference type="PROSITE" id="PS51257">
    <property type="entry name" value="PROKAR_LIPOPROTEIN"/>
    <property type="match status" value="1"/>
</dbReference>
<name>A0A3Q9FNI4_9BACT</name>
<dbReference type="RefSeq" id="WP_126612534.1">
    <property type="nucleotide sequence ID" value="NZ_CP034562.1"/>
</dbReference>
<evidence type="ECO:0000313" key="3">
    <source>
        <dbReference type="EMBL" id="AZQ61736.1"/>
    </source>
</evidence>
<dbReference type="OrthoDB" id="921681at2"/>
<evidence type="ECO:0000259" key="2">
    <source>
        <dbReference type="Pfam" id="PF18962"/>
    </source>
</evidence>
<keyword evidence="4" id="KW-1185">Reference proteome</keyword>
<protein>
    <submittedName>
        <fullName evidence="3">T9SS type A sorting domain-containing protein</fullName>
    </submittedName>
</protein>
<evidence type="ECO:0000256" key="1">
    <source>
        <dbReference type="SAM" id="SignalP"/>
    </source>
</evidence>
<dbReference type="EMBL" id="CP034562">
    <property type="protein sequence ID" value="AZQ61736.1"/>
    <property type="molecule type" value="Genomic_DNA"/>
</dbReference>
<gene>
    <name evidence="3" type="ORF">EI427_05655</name>
</gene>
<feature type="chain" id="PRO_5018695164" evidence="1">
    <location>
        <begin position="19"/>
        <end position="323"/>
    </location>
</feature>
<proteinExistence type="predicted"/>
<dbReference type="InterPro" id="IPR013783">
    <property type="entry name" value="Ig-like_fold"/>
</dbReference>
<accession>A0A3Q9FNI4</accession>
<reference evidence="3 4" key="1">
    <citation type="submission" date="2018-12" db="EMBL/GenBank/DDBJ databases">
        <title>Flammeovirga pectinis sp. nov., isolated from the gut of the Korean scallop, Patinopecten yessoensis.</title>
        <authorList>
            <person name="Bae J.-W."/>
            <person name="Jeong Y.-S."/>
            <person name="Kang W."/>
        </authorList>
    </citation>
    <scope>NUCLEOTIDE SEQUENCE [LARGE SCALE GENOMIC DNA]</scope>
    <source>
        <strain evidence="3 4">L12M1</strain>
    </source>
</reference>
<feature type="domain" description="Secretion system C-terminal sorting" evidence="2">
    <location>
        <begin position="252"/>
        <end position="322"/>
    </location>
</feature>
<dbReference type="NCBIfam" id="TIGR04183">
    <property type="entry name" value="Por_Secre_tail"/>
    <property type="match status" value="1"/>
</dbReference>
<dbReference type="KEGG" id="fll:EI427_05655"/>
<feature type="signal peptide" evidence="1">
    <location>
        <begin position="1"/>
        <end position="18"/>
    </location>
</feature>
<dbReference type="InterPro" id="IPR026444">
    <property type="entry name" value="Secre_tail"/>
</dbReference>
<dbReference type="Gene3D" id="2.60.40.10">
    <property type="entry name" value="Immunoglobulins"/>
    <property type="match status" value="1"/>
</dbReference>
<organism evidence="3 4">
    <name type="scientific">Flammeovirga pectinis</name>
    <dbReference type="NCBI Taxonomy" id="2494373"/>
    <lineage>
        <taxon>Bacteria</taxon>
        <taxon>Pseudomonadati</taxon>
        <taxon>Bacteroidota</taxon>
        <taxon>Cytophagia</taxon>
        <taxon>Cytophagales</taxon>
        <taxon>Flammeovirgaceae</taxon>
        <taxon>Flammeovirga</taxon>
    </lineage>
</organism>
<dbReference type="AlphaFoldDB" id="A0A3Q9FNI4"/>